<dbReference type="AlphaFoldDB" id="A0A9W7XKH5"/>
<evidence type="ECO:0000259" key="11">
    <source>
        <dbReference type="Pfam" id="PF12022"/>
    </source>
</evidence>
<evidence type="ECO:0000259" key="10">
    <source>
        <dbReference type="Pfam" id="PF06148"/>
    </source>
</evidence>
<dbReference type="PANTHER" id="PTHR12961:SF0">
    <property type="entry name" value="CONSERVED OLIGOMERIC GOLGI COMPLEX SUBUNIT 2"/>
    <property type="match status" value="1"/>
</dbReference>
<evidence type="ECO:0000256" key="4">
    <source>
        <dbReference type="ARBA" id="ARBA00022448"/>
    </source>
</evidence>
<evidence type="ECO:0000256" key="1">
    <source>
        <dbReference type="ARBA" id="ARBA00004395"/>
    </source>
</evidence>
<keyword evidence="6" id="KW-0333">Golgi apparatus</keyword>
<evidence type="ECO:0000313" key="12">
    <source>
        <dbReference type="EMBL" id="KAJ1646618.1"/>
    </source>
</evidence>
<feature type="region of interest" description="Disordered" evidence="9">
    <location>
        <begin position="615"/>
        <end position="635"/>
    </location>
</feature>
<dbReference type="Pfam" id="PF06148">
    <property type="entry name" value="COG2_N"/>
    <property type="match status" value="1"/>
</dbReference>
<comment type="similarity">
    <text evidence="2">Belongs to the COG2 family.</text>
</comment>
<evidence type="ECO:0000256" key="6">
    <source>
        <dbReference type="ARBA" id="ARBA00023034"/>
    </source>
</evidence>
<feature type="domain" description="COG complex component COG2 C-terminal" evidence="11">
    <location>
        <begin position="349"/>
        <end position="649"/>
    </location>
</feature>
<feature type="domain" description="Conserved oligomeric Golgi complex subunit 2 N-terminal" evidence="10">
    <location>
        <begin position="9"/>
        <end position="70"/>
    </location>
</feature>
<proteinExistence type="inferred from homology"/>
<reference evidence="12" key="1">
    <citation type="submission" date="2022-07" db="EMBL/GenBank/DDBJ databases">
        <title>Phylogenomic reconstructions and comparative analyses of Kickxellomycotina fungi.</title>
        <authorList>
            <person name="Reynolds N.K."/>
            <person name="Stajich J.E."/>
            <person name="Barry K."/>
            <person name="Grigoriev I.V."/>
            <person name="Crous P."/>
            <person name="Smith M.E."/>
        </authorList>
    </citation>
    <scope>NUCLEOTIDE SEQUENCE</scope>
    <source>
        <strain evidence="12">NBRC 105413</strain>
    </source>
</reference>
<comment type="subcellular location">
    <subcellularLocation>
        <location evidence="1">Golgi apparatus membrane</location>
        <topology evidence="1">Peripheral membrane protein</topology>
    </subcellularLocation>
</comment>
<dbReference type="GO" id="GO:0007030">
    <property type="term" value="P:Golgi organization"/>
    <property type="evidence" value="ECO:0007669"/>
    <property type="project" value="InterPro"/>
</dbReference>
<accession>A0A9W7XKH5</accession>
<evidence type="ECO:0000256" key="2">
    <source>
        <dbReference type="ARBA" id="ARBA00007603"/>
    </source>
</evidence>
<sequence length="679" mass="75381">MKELSSMQSAFDIHDYAQTRFAQGKTLPELHLELSTKHQALRAELQQLIAARYEDFLGLSTSLTGIDVTLKGANKQLSLVGQQIDTVYEELLDKKTKVDQQLLYRSEVREKRAILRLFLDISQLLDRANGVLKEINNTEVDALERAAADYAQIKYFVTKAGDYAEHLFLMKTMDRIKDTEKLLMAELEKSLVQCITEYLKQPTASRATAVSQCIRAYGTADAYEQAEELLAGHLAKPRVTEIVGVHAGKGMGMDPSVFYKMLHQTLEFVSLVGRSLAAAMESDGLAMMAARVFWKEVSGCIMTLLPLVFVPGTPDSFHKNYCASVHFTRCFAQLFGISSDDAMFSEFGRKWQLAAYFSVRRREIVDIVEGRTKNSTADSGYIERAISGINQCWDPSVVLAPLAAKFWQLTLQIIQWTRRAMVIEYNAKINETANANANAGSAIPAIRMLQDTRLLNNKLSAEILPKVLDQVANGIARDDVKETLQAALTHVLHPLQTDSEAALAQAGASIVASSCLQLTSHLRRTTSQYRHTGRDAPLTASAYIKSLLSSLNEAEKITDQMQGQDASMETKIRLREIVCQGISKELAKAMLDALATISKTEASLLRLRGERRKASVSAEDTPIPAGTDLRGKVPESDNDKIRRQIWLDVTEMANLISRLGVQPHPEFLDLIQTIAPLGI</sequence>
<dbReference type="PANTHER" id="PTHR12961">
    <property type="entry name" value="CONSERVED OLIGOMERIC GOLGI COMPLEX COMPONENT 2"/>
    <property type="match status" value="1"/>
</dbReference>
<gene>
    <name evidence="12" type="ORF">LPJ64_001899</name>
</gene>
<dbReference type="InterPro" id="IPR009316">
    <property type="entry name" value="COG2"/>
</dbReference>
<dbReference type="EMBL" id="JANBOH010000054">
    <property type="protein sequence ID" value="KAJ1646618.1"/>
    <property type="molecule type" value="Genomic_DNA"/>
</dbReference>
<evidence type="ECO:0000256" key="9">
    <source>
        <dbReference type="SAM" id="MobiDB-lite"/>
    </source>
</evidence>
<dbReference type="GO" id="GO:0015031">
    <property type="term" value="P:protein transport"/>
    <property type="evidence" value="ECO:0007669"/>
    <property type="project" value="UniProtKB-KW"/>
</dbReference>
<evidence type="ECO:0000256" key="7">
    <source>
        <dbReference type="ARBA" id="ARBA00023136"/>
    </source>
</evidence>
<dbReference type="Proteomes" id="UP001145021">
    <property type="component" value="Unassembled WGS sequence"/>
</dbReference>
<evidence type="ECO:0000313" key="13">
    <source>
        <dbReference type="Proteomes" id="UP001145021"/>
    </source>
</evidence>
<dbReference type="GO" id="GO:0006891">
    <property type="term" value="P:intra-Golgi vesicle-mediated transport"/>
    <property type="evidence" value="ECO:0007669"/>
    <property type="project" value="TreeGrafter"/>
</dbReference>
<dbReference type="GO" id="GO:0000139">
    <property type="term" value="C:Golgi membrane"/>
    <property type="evidence" value="ECO:0007669"/>
    <property type="project" value="UniProtKB-SubCell"/>
</dbReference>
<evidence type="ECO:0000256" key="5">
    <source>
        <dbReference type="ARBA" id="ARBA00022927"/>
    </source>
</evidence>
<keyword evidence="13" id="KW-1185">Reference proteome</keyword>
<organism evidence="12 13">
    <name type="scientific">Coemansia asiatica</name>
    <dbReference type="NCBI Taxonomy" id="1052880"/>
    <lineage>
        <taxon>Eukaryota</taxon>
        <taxon>Fungi</taxon>
        <taxon>Fungi incertae sedis</taxon>
        <taxon>Zoopagomycota</taxon>
        <taxon>Kickxellomycotina</taxon>
        <taxon>Kickxellomycetes</taxon>
        <taxon>Kickxellales</taxon>
        <taxon>Kickxellaceae</taxon>
        <taxon>Coemansia</taxon>
    </lineage>
</organism>
<keyword evidence="4" id="KW-0813">Transport</keyword>
<keyword evidence="7" id="KW-0472">Membrane</keyword>
<keyword evidence="5" id="KW-0653">Protein transport</keyword>
<dbReference type="InterPro" id="IPR024602">
    <property type="entry name" value="COG_su2_N"/>
</dbReference>
<evidence type="ECO:0000256" key="8">
    <source>
        <dbReference type="ARBA" id="ARBA00031344"/>
    </source>
</evidence>
<dbReference type="InterPro" id="IPR024603">
    <property type="entry name" value="COG_complex_COG2_C"/>
</dbReference>
<evidence type="ECO:0000256" key="3">
    <source>
        <dbReference type="ARBA" id="ARBA00020977"/>
    </source>
</evidence>
<protein>
    <recommendedName>
        <fullName evidence="3">Conserved oligomeric Golgi complex subunit 2</fullName>
    </recommendedName>
    <alternativeName>
        <fullName evidence="8">Component of oligomeric Golgi complex 2</fullName>
    </alternativeName>
</protein>
<dbReference type="GO" id="GO:0017119">
    <property type="term" value="C:Golgi transport complex"/>
    <property type="evidence" value="ECO:0007669"/>
    <property type="project" value="TreeGrafter"/>
</dbReference>
<dbReference type="Pfam" id="PF12022">
    <property type="entry name" value="COG2_C"/>
    <property type="match status" value="1"/>
</dbReference>
<name>A0A9W7XKH5_9FUNG</name>
<comment type="caution">
    <text evidence="12">The sequence shown here is derived from an EMBL/GenBank/DDBJ whole genome shotgun (WGS) entry which is preliminary data.</text>
</comment>